<evidence type="ECO:0000313" key="1">
    <source>
        <dbReference type="EMBL" id="ARU58930.1"/>
    </source>
</evidence>
<proteinExistence type="predicted"/>
<protein>
    <submittedName>
        <fullName evidence="1">Uncharacterized protein</fullName>
    </submittedName>
</protein>
<accession>A0A1Y0IFA7</accession>
<keyword evidence="2" id="KW-1185">Reference proteome</keyword>
<dbReference type="KEGG" id="ome:OLMES_4942"/>
<sequence>MFNQIDHLLLGCPEPHRVTQGFRRLFGDRRVLEKLNEKERNRYNQRINDLVQ</sequence>
<dbReference type="EMBL" id="CP021425">
    <property type="protein sequence ID" value="ARU58930.1"/>
    <property type="molecule type" value="Genomic_DNA"/>
</dbReference>
<dbReference type="AlphaFoldDB" id="A0A1Y0IFA7"/>
<organism evidence="1 2">
    <name type="scientific">Oleiphilus messinensis</name>
    <dbReference type="NCBI Taxonomy" id="141451"/>
    <lineage>
        <taxon>Bacteria</taxon>
        <taxon>Pseudomonadati</taxon>
        <taxon>Pseudomonadota</taxon>
        <taxon>Gammaproteobacteria</taxon>
        <taxon>Oceanospirillales</taxon>
        <taxon>Oleiphilaceae</taxon>
        <taxon>Oleiphilus</taxon>
    </lineage>
</organism>
<evidence type="ECO:0000313" key="2">
    <source>
        <dbReference type="Proteomes" id="UP000196027"/>
    </source>
</evidence>
<dbReference type="Proteomes" id="UP000196027">
    <property type="component" value="Chromosome"/>
</dbReference>
<gene>
    <name evidence="1" type="ORF">OLMES_4942</name>
</gene>
<name>A0A1Y0IFA7_9GAMM</name>
<reference evidence="1 2" key="1">
    <citation type="submission" date="2017-05" db="EMBL/GenBank/DDBJ databases">
        <title>Genomic insights into alkan degradation activity of Oleiphilus messinensis.</title>
        <authorList>
            <person name="Kozyavkin S.A."/>
            <person name="Slesarev A.I."/>
            <person name="Golyshin P.N."/>
            <person name="Korzhenkov A."/>
            <person name="Golyshina O.N."/>
            <person name="Toshchakov S.V."/>
        </authorList>
    </citation>
    <scope>NUCLEOTIDE SEQUENCE [LARGE SCALE GENOMIC DNA]</scope>
    <source>
        <strain evidence="1 2">ME102</strain>
    </source>
</reference>